<accession>A0A9P4IDA9</accession>
<comment type="caution">
    <text evidence="3">The sequence shown here is derived from an EMBL/GenBank/DDBJ whole genome shotgun (WGS) entry which is preliminary data.</text>
</comment>
<dbReference type="Proteomes" id="UP000799772">
    <property type="component" value="Unassembled WGS sequence"/>
</dbReference>
<evidence type="ECO:0000256" key="1">
    <source>
        <dbReference type="SAM" id="MobiDB-lite"/>
    </source>
</evidence>
<protein>
    <recommendedName>
        <fullName evidence="2">DUF7918 domain-containing protein</fullName>
    </recommendedName>
</protein>
<evidence type="ECO:0000313" key="3">
    <source>
        <dbReference type="EMBL" id="KAF2097170.1"/>
    </source>
</evidence>
<dbReference type="InterPro" id="IPR057678">
    <property type="entry name" value="DUF7918"/>
</dbReference>
<feature type="region of interest" description="Disordered" evidence="1">
    <location>
        <begin position="381"/>
        <end position="459"/>
    </location>
</feature>
<feature type="compositionally biased region" description="Polar residues" evidence="1">
    <location>
        <begin position="215"/>
        <end position="243"/>
    </location>
</feature>
<feature type="compositionally biased region" description="Basic and acidic residues" evidence="1">
    <location>
        <begin position="416"/>
        <end position="429"/>
    </location>
</feature>
<gene>
    <name evidence="3" type="ORF">NA57DRAFT_77424</name>
</gene>
<sequence>MKQAGGIEAYIMALPSKKACIEYASLDPDMRAAELIQRNNEVFIEATPGTSYSLWIRITPDFPTYFYGCLMIVAQFDKHTPIKRVIDLDRIREKKGKDCRIPVKTDHITHEVNGAFVTEDLVFGDVPTDGDIWSHGGNVEMEVKDVTAIGRIRVEARRVKLIFNEGSDKPQVVPKPGMQGQPYIFTFWYRTSMALRQLGVIPLTPAISAPESGNGVASNAASVKSEANSQNNNASTVLPTTETNDNDDRSAPSVGNTPVPADVPLERDQTQPLQLSAAADVPVERRQVPPLQDSTRADTPVQRSQALTLPGSASADVPVERRQAPPLLDSVPANVPDERGQAPTLQDSLPAVVPAERSQALTPSHSVPADVPVERSQVLTVPTAGSSHNQPDPEADTRVSRKRPRPSDTNTNTGPEPRRQRRAVEHNVEVNKPQNNNRQVIATPGTRENGARATSTPTVGGSNFEIEDEEDLHRALRLKTLDQDKIILEQQKGRRAQIIEEIGQTNDTLQQRRIDIEKEKVKIYQLFKAKQKAKRAANAQALVFA</sequence>
<feature type="compositionally biased region" description="Polar residues" evidence="1">
    <location>
        <begin position="381"/>
        <end position="390"/>
    </location>
</feature>
<feature type="region of interest" description="Disordered" evidence="1">
    <location>
        <begin position="207"/>
        <end position="350"/>
    </location>
</feature>
<feature type="domain" description="DUF7918" evidence="2">
    <location>
        <begin position="22"/>
        <end position="162"/>
    </location>
</feature>
<name>A0A9P4IDA9_9PEZI</name>
<keyword evidence="4" id="KW-1185">Reference proteome</keyword>
<reference evidence="3" key="1">
    <citation type="journal article" date="2020" name="Stud. Mycol.">
        <title>101 Dothideomycetes genomes: a test case for predicting lifestyles and emergence of pathogens.</title>
        <authorList>
            <person name="Haridas S."/>
            <person name="Albert R."/>
            <person name="Binder M."/>
            <person name="Bloem J."/>
            <person name="Labutti K."/>
            <person name="Salamov A."/>
            <person name="Andreopoulos B."/>
            <person name="Baker S."/>
            <person name="Barry K."/>
            <person name="Bills G."/>
            <person name="Bluhm B."/>
            <person name="Cannon C."/>
            <person name="Castanera R."/>
            <person name="Culley D."/>
            <person name="Daum C."/>
            <person name="Ezra D."/>
            <person name="Gonzalez J."/>
            <person name="Henrissat B."/>
            <person name="Kuo A."/>
            <person name="Liang C."/>
            <person name="Lipzen A."/>
            <person name="Lutzoni F."/>
            <person name="Magnuson J."/>
            <person name="Mondo S."/>
            <person name="Nolan M."/>
            <person name="Ohm R."/>
            <person name="Pangilinan J."/>
            <person name="Park H.-J."/>
            <person name="Ramirez L."/>
            <person name="Alfaro M."/>
            <person name="Sun H."/>
            <person name="Tritt A."/>
            <person name="Yoshinaga Y."/>
            <person name="Zwiers L.-H."/>
            <person name="Turgeon B."/>
            <person name="Goodwin S."/>
            <person name="Spatafora J."/>
            <person name="Crous P."/>
            <person name="Grigoriev I."/>
        </authorList>
    </citation>
    <scope>NUCLEOTIDE SEQUENCE</scope>
    <source>
        <strain evidence="3">CBS 133067</strain>
    </source>
</reference>
<dbReference type="EMBL" id="ML978128">
    <property type="protein sequence ID" value="KAF2097170.1"/>
    <property type="molecule type" value="Genomic_DNA"/>
</dbReference>
<proteinExistence type="predicted"/>
<evidence type="ECO:0000259" key="2">
    <source>
        <dbReference type="Pfam" id="PF25534"/>
    </source>
</evidence>
<evidence type="ECO:0000313" key="4">
    <source>
        <dbReference type="Proteomes" id="UP000799772"/>
    </source>
</evidence>
<organism evidence="3 4">
    <name type="scientific">Rhizodiscina lignyota</name>
    <dbReference type="NCBI Taxonomy" id="1504668"/>
    <lineage>
        <taxon>Eukaryota</taxon>
        <taxon>Fungi</taxon>
        <taxon>Dikarya</taxon>
        <taxon>Ascomycota</taxon>
        <taxon>Pezizomycotina</taxon>
        <taxon>Dothideomycetes</taxon>
        <taxon>Pleosporomycetidae</taxon>
        <taxon>Aulographales</taxon>
        <taxon>Rhizodiscinaceae</taxon>
        <taxon>Rhizodiscina</taxon>
    </lineage>
</organism>
<dbReference type="Pfam" id="PF25534">
    <property type="entry name" value="DUF7918"/>
    <property type="match status" value="1"/>
</dbReference>
<dbReference type="AlphaFoldDB" id="A0A9P4IDA9"/>